<reference evidence="2 3" key="1">
    <citation type="submission" date="2017-11" db="EMBL/GenBank/DDBJ databases">
        <title>Genomic Encyclopedia of Archaeal and Bacterial Type Strains, Phase II (KMG-II): From Individual Species to Whole Genera.</title>
        <authorList>
            <person name="Goeker M."/>
        </authorList>
    </citation>
    <scope>NUCLEOTIDE SEQUENCE [LARGE SCALE GENOMIC DNA]</scope>
    <source>
        <strain evidence="2 3">DSM 22413</strain>
    </source>
</reference>
<evidence type="ECO:0000313" key="3">
    <source>
        <dbReference type="Proteomes" id="UP000231586"/>
    </source>
</evidence>
<dbReference type="Proteomes" id="UP000231586">
    <property type="component" value="Unassembled WGS sequence"/>
</dbReference>
<dbReference type="RefSeq" id="WP_100350089.1">
    <property type="nucleotide sequence ID" value="NZ_PGTZ01000008.1"/>
</dbReference>
<evidence type="ECO:0008006" key="4">
    <source>
        <dbReference type="Google" id="ProtNLM"/>
    </source>
</evidence>
<comment type="caution">
    <text evidence="2">The sequence shown here is derived from an EMBL/GenBank/DDBJ whole genome shotgun (WGS) entry which is preliminary data.</text>
</comment>
<evidence type="ECO:0000313" key="2">
    <source>
        <dbReference type="EMBL" id="PJI93391.1"/>
    </source>
</evidence>
<organism evidence="2 3">
    <name type="scientific">Luteimicrobium subarcticum</name>
    <dbReference type="NCBI Taxonomy" id="620910"/>
    <lineage>
        <taxon>Bacteria</taxon>
        <taxon>Bacillati</taxon>
        <taxon>Actinomycetota</taxon>
        <taxon>Actinomycetes</taxon>
        <taxon>Micrococcales</taxon>
        <taxon>Luteimicrobium</taxon>
    </lineage>
</organism>
<dbReference type="EMBL" id="PGTZ01000008">
    <property type="protein sequence ID" value="PJI93391.1"/>
    <property type="molecule type" value="Genomic_DNA"/>
</dbReference>
<gene>
    <name evidence="2" type="ORF">CLV34_1960</name>
</gene>
<sequence>MTNRPRRTRLTAVLGSVALAVAAVAATAPAAHAEDFSAPTRTFSTTGMKASITVTFHSKKSFTYKVNWIEDLCPADGEGVYVASVDWAHAVKHSDGSWNWARSGGWIDGSEADKNGCGNGRSTGFPARTYKDSPHATTPGISITVCRHDGPPFGIQGVCVTKFWDNPYIKGIG</sequence>
<feature type="signal peptide" evidence="1">
    <location>
        <begin position="1"/>
        <end position="33"/>
    </location>
</feature>
<dbReference type="AlphaFoldDB" id="A0A2M8WR37"/>
<accession>A0A2M8WR37</accession>
<keyword evidence="3" id="KW-1185">Reference proteome</keyword>
<dbReference type="PROSITE" id="PS51318">
    <property type="entry name" value="TAT"/>
    <property type="match status" value="1"/>
</dbReference>
<feature type="chain" id="PRO_5014598440" description="Secreted protein" evidence="1">
    <location>
        <begin position="34"/>
        <end position="173"/>
    </location>
</feature>
<protein>
    <recommendedName>
        <fullName evidence="4">Secreted protein</fullName>
    </recommendedName>
</protein>
<proteinExistence type="predicted"/>
<evidence type="ECO:0000256" key="1">
    <source>
        <dbReference type="SAM" id="SignalP"/>
    </source>
</evidence>
<dbReference type="InterPro" id="IPR006311">
    <property type="entry name" value="TAT_signal"/>
</dbReference>
<name>A0A2M8WR37_9MICO</name>
<keyword evidence="1" id="KW-0732">Signal</keyword>